<dbReference type="PANTHER" id="PTHR38340">
    <property type="entry name" value="S-LAYER PROTEIN"/>
    <property type="match status" value="1"/>
</dbReference>
<dbReference type="InterPro" id="IPR050557">
    <property type="entry name" value="RTX_toxin/Mannuronan_C5-epim"/>
</dbReference>
<evidence type="ECO:0000313" key="4">
    <source>
        <dbReference type="Proteomes" id="UP001176471"/>
    </source>
</evidence>
<accession>A0ABT8ZKF9</accession>
<proteinExistence type="predicted"/>
<reference evidence="3" key="1">
    <citation type="submission" date="2023-07" db="EMBL/GenBank/DDBJ databases">
        <title>Bacterial whole genome sequence for Sphingobium sp. HBC34.</title>
        <authorList>
            <person name="Le V."/>
            <person name="Ko S.-R."/>
            <person name="Ahn C.-Y."/>
            <person name="Oh H.-M."/>
        </authorList>
    </citation>
    <scope>NUCLEOTIDE SEQUENCE</scope>
    <source>
        <strain evidence="3">HBC34</strain>
    </source>
</reference>
<dbReference type="Proteomes" id="UP001176471">
    <property type="component" value="Unassembled WGS sequence"/>
</dbReference>
<keyword evidence="2" id="KW-0964">Secreted</keyword>
<dbReference type="InterPro" id="IPR018511">
    <property type="entry name" value="Hemolysin-typ_Ca-bd_CS"/>
</dbReference>
<gene>
    <name evidence="3" type="ORF">Q4610_08175</name>
</gene>
<dbReference type="InterPro" id="IPR011049">
    <property type="entry name" value="Serralysin-like_metalloprot_C"/>
</dbReference>
<dbReference type="PROSITE" id="PS00330">
    <property type="entry name" value="HEMOLYSIN_CALCIUM"/>
    <property type="match status" value="4"/>
</dbReference>
<evidence type="ECO:0000256" key="2">
    <source>
        <dbReference type="ARBA" id="ARBA00022525"/>
    </source>
</evidence>
<evidence type="ECO:0000256" key="1">
    <source>
        <dbReference type="ARBA" id="ARBA00004613"/>
    </source>
</evidence>
<dbReference type="Gene3D" id="2.150.10.10">
    <property type="entry name" value="Serralysin-like metalloprotease, C-terminal"/>
    <property type="match status" value="3"/>
</dbReference>
<comment type="caution">
    <text evidence="3">The sequence shown here is derived from an EMBL/GenBank/DDBJ whole genome shotgun (WGS) entry which is preliminary data.</text>
</comment>
<dbReference type="SUPFAM" id="SSF101898">
    <property type="entry name" value="NHL repeat"/>
    <property type="match status" value="1"/>
</dbReference>
<dbReference type="Pfam" id="PF00353">
    <property type="entry name" value="HemolysinCabind"/>
    <property type="match status" value="5"/>
</dbReference>
<dbReference type="RefSeq" id="WP_304535479.1">
    <property type="nucleotide sequence ID" value="NZ_JAUQOM010000002.1"/>
</dbReference>
<sequence length="810" mass="81039">MSQFNAGISAVGIGYDSVTGELSVYGAFGANIFRYSSSGTALGSYAVPGGGANDFDLDGVPVAFMMNGVLVPAGSMLVFNGESGVVEIYAVNPATGAVIASLITAFGSDHVVGGSYNPVTGTFFVVQDKVPAAGLDNLIAEIDPATGAVIDQFPTDTSGFTVNYGDLDVDPFSGALWVVSSDHNSVQRMAVDGTIRDTITLPAGIGGLSGIAFIPESPGEAFVVNTSGTVFRIGGFPVERSGTAGDDVLAGGSGDDVLDGGDGNDTLNAGAGNDTLRGGGAGLDLHYGGDGDDVILVDRASDIVTGEVYDGGAGQDSLILNFNSDGDISGVTLTGIESLTQSYFGFDTKLTAAQLDALTSVSGQSFTLTTGGSVSMNGTSINAQVFNLSNAGNVLSLAGATYTYNITVNGGAGDDAVGGTIGADSMYGNGGADILNGGDGDDILDGGTGADILRGGWGGDTYYIDNAGDRIEAEALAGGGLDRVISTISFSLGGINVEEIELVGSANLNATGNGFDNRLIGNAGNNVLNGATGSDMMEGGLGNDTYVVDIAGDVVVEGLNAGTDLVRTALTVYMLADNVENLTASGNATHDFTGNALDNILIGGALDDILNGAAGADRLEGGKGNDVYYVDNAGDVVVEAGGSGDDAIFSSVSYTLLGRYVETLTLTGSANINAVGNTQPNSLIGNSGNNVLRGGLGSDRLTGGAGSDIFGFDTTPGTGNVDRITDFSVADDTIRLSRSVFSAISATGPLAAGEFRLSGSAADADDHILYNSATGGLFYDADGNGAGAAILFARLTTGLALTSADFLIVA</sequence>
<protein>
    <recommendedName>
        <fullName evidence="5">Calcium-binding protein</fullName>
    </recommendedName>
</protein>
<dbReference type="PRINTS" id="PR00313">
    <property type="entry name" value="CABNDNGRPT"/>
</dbReference>
<keyword evidence="4" id="KW-1185">Reference proteome</keyword>
<dbReference type="SUPFAM" id="SSF51120">
    <property type="entry name" value="beta-Roll"/>
    <property type="match status" value="4"/>
</dbReference>
<evidence type="ECO:0000313" key="3">
    <source>
        <dbReference type="EMBL" id="MDO7835024.1"/>
    </source>
</evidence>
<name>A0ABT8ZKF9_9SPHN</name>
<dbReference type="InterPro" id="IPR001343">
    <property type="entry name" value="Hemolysn_Ca-bd"/>
</dbReference>
<organism evidence="3 4">
    <name type="scientific">Sphingobium cyanobacteriorum</name>
    <dbReference type="NCBI Taxonomy" id="3063954"/>
    <lineage>
        <taxon>Bacteria</taxon>
        <taxon>Pseudomonadati</taxon>
        <taxon>Pseudomonadota</taxon>
        <taxon>Alphaproteobacteria</taxon>
        <taxon>Sphingomonadales</taxon>
        <taxon>Sphingomonadaceae</taxon>
        <taxon>Sphingobium</taxon>
    </lineage>
</organism>
<dbReference type="EMBL" id="JAUQOM010000002">
    <property type="protein sequence ID" value="MDO7835024.1"/>
    <property type="molecule type" value="Genomic_DNA"/>
</dbReference>
<comment type="subcellular location">
    <subcellularLocation>
        <location evidence="1">Secreted</location>
    </subcellularLocation>
</comment>
<evidence type="ECO:0008006" key="5">
    <source>
        <dbReference type="Google" id="ProtNLM"/>
    </source>
</evidence>
<dbReference type="PANTHER" id="PTHR38340:SF1">
    <property type="entry name" value="S-LAYER PROTEIN"/>
    <property type="match status" value="1"/>
</dbReference>